<evidence type="ECO:0000313" key="1">
    <source>
        <dbReference type="EMBL" id="KAF0567535.1"/>
    </source>
</evidence>
<organism evidence="1 2">
    <name type="scientific">Psychrobacter nivimaris</name>
    <dbReference type="NCBI Taxonomy" id="281738"/>
    <lineage>
        <taxon>Bacteria</taxon>
        <taxon>Pseudomonadati</taxon>
        <taxon>Pseudomonadota</taxon>
        <taxon>Gammaproteobacteria</taxon>
        <taxon>Moraxellales</taxon>
        <taxon>Moraxellaceae</taxon>
        <taxon>Psychrobacter</taxon>
    </lineage>
</organism>
<protein>
    <submittedName>
        <fullName evidence="1">Uncharacterized protein</fullName>
    </submittedName>
</protein>
<dbReference type="Proteomes" id="UP000471465">
    <property type="component" value="Unassembled WGS sequence"/>
</dbReference>
<keyword evidence="2" id="KW-1185">Reference proteome</keyword>
<comment type="caution">
    <text evidence="1">The sequence shown here is derived from an EMBL/GenBank/DDBJ whole genome shotgun (WGS) entry which is preliminary data.</text>
</comment>
<evidence type="ECO:0000313" key="2">
    <source>
        <dbReference type="Proteomes" id="UP000471465"/>
    </source>
</evidence>
<dbReference type="RefSeq" id="WP_160023585.1">
    <property type="nucleotide sequence ID" value="NZ_VZIZ01000041.1"/>
</dbReference>
<reference evidence="1 2" key="1">
    <citation type="submission" date="2019-09" db="EMBL/GenBank/DDBJ databases">
        <title>Draft genome sequence of Psychrobacter nivimaris LAMA 639, in search for biotechnological relevant genes.</title>
        <authorList>
            <person name="Lima A.O.S."/>
            <person name="Staloch B.E.K."/>
            <person name="Freitas R.C."/>
            <person name="Niero H."/>
            <person name="Silva M.A.C."/>
        </authorList>
    </citation>
    <scope>NUCLEOTIDE SEQUENCE [LARGE SCALE GENOMIC DNA]</scope>
    <source>
        <strain evidence="1 2">LAMA 639</strain>
    </source>
</reference>
<sequence>MKQRYSPKFLNSLQDIIEDDIAVQAVEFQFEVHKHDWPMPYGVFLHKMLKCLDEYVEGGNIEPIQELSTAAIRSWQDSTIINQYKAFANLQLAHKFLKANNLYQAMQYYKRGITYKHSKITTDIENDILASNYKSIGKKGGNKKAENYKKPREEALKHHDKYFNNRNEKGKYIYSNDKAAREIISYFERESKHLGYTERSLSNIISKHRNGKDEN</sequence>
<name>A0A6N7BV69_9GAMM</name>
<accession>A0A6N7BV69</accession>
<gene>
    <name evidence="1" type="ORF">FQV37_2085</name>
</gene>
<dbReference type="EMBL" id="VZIZ01000041">
    <property type="protein sequence ID" value="KAF0567535.1"/>
    <property type="molecule type" value="Genomic_DNA"/>
</dbReference>
<proteinExistence type="predicted"/>
<dbReference type="AlphaFoldDB" id="A0A6N7BV69"/>